<dbReference type="Gene3D" id="1.50.10.150">
    <property type="entry name" value="Voltage-dependent anion channel"/>
    <property type="match status" value="1"/>
</dbReference>
<feature type="transmembrane region" description="Helical" evidence="8">
    <location>
        <begin position="79"/>
        <end position="103"/>
    </location>
</feature>
<keyword evidence="4" id="KW-1003">Cell membrane</keyword>
<evidence type="ECO:0000256" key="6">
    <source>
        <dbReference type="ARBA" id="ARBA00022989"/>
    </source>
</evidence>
<comment type="subcellular location">
    <subcellularLocation>
        <location evidence="1">Cell membrane</location>
        <topology evidence="1">Multi-pass membrane protein</topology>
    </subcellularLocation>
</comment>
<comment type="similarity">
    <text evidence="2">Belongs to the tellurite-resistance/dicarboxylate transporter (TDT) family.</text>
</comment>
<dbReference type="Proteomes" id="UP000186102">
    <property type="component" value="Unassembled WGS sequence"/>
</dbReference>
<dbReference type="STRING" id="1888891.DSOL_4844"/>
<protein>
    <submittedName>
        <fullName evidence="9">C4-dicarboxylate transporter/malic acid transport protein</fullName>
    </submittedName>
</protein>
<comment type="caution">
    <text evidence="9">The sequence shown here is derived from an EMBL/GenBank/DDBJ whole genome shotgun (WGS) entry which is preliminary data.</text>
</comment>
<evidence type="ECO:0000256" key="4">
    <source>
        <dbReference type="ARBA" id="ARBA00022475"/>
    </source>
</evidence>
<dbReference type="InterPro" id="IPR038665">
    <property type="entry name" value="Voltage-dep_anion_channel_sf"/>
</dbReference>
<feature type="transmembrane region" description="Helical" evidence="8">
    <location>
        <begin position="148"/>
        <end position="167"/>
    </location>
</feature>
<dbReference type="AlphaFoldDB" id="A0A1Q8QHC7"/>
<dbReference type="CDD" id="cd09299">
    <property type="entry name" value="TDT"/>
    <property type="match status" value="1"/>
</dbReference>
<keyword evidence="3" id="KW-0813">Transport</keyword>
<sequence length="368" mass="40655">MSFTKNFGTNWFATVMGIGIVSVLTYTSPLALPWQHQIGSILFILVNAVFLISLLLWFMRWILHTDCALDDFRHPSRAIFYGALAMAFNVVGNAYFLVGTHLLPFDQALVISKSLWLIGVAVSCFSVITIPFLLFVKHEVKPEDALASWLIPVVPPIVAAASGVNLLPYAGSLQTPMTFFIIALFGVTFFLFIMVSGLVYFRLVYHSRLSGQTVPSLWVEIGPIGMAMSTVCGLTFQTGSLGQLAPLLRPTALLFAGSLWGVGWWWIIMSALHTMLHLRKSGEGIPFDLGWWSYVFPIGSFTNGTYALEKLTGSNFFVVASTVQLSILWVCFIIVIWNTASGIANGRLLKSKIPLSETPYLSLINKEL</sequence>
<feature type="transmembrane region" description="Helical" evidence="8">
    <location>
        <begin position="289"/>
        <end position="308"/>
    </location>
</feature>
<keyword evidence="10" id="KW-1185">Reference proteome</keyword>
<keyword evidence="5 8" id="KW-0812">Transmembrane</keyword>
<evidence type="ECO:0000313" key="9">
    <source>
        <dbReference type="EMBL" id="OLN26750.1"/>
    </source>
</evidence>
<evidence type="ECO:0000313" key="10">
    <source>
        <dbReference type="Proteomes" id="UP000186102"/>
    </source>
</evidence>
<dbReference type="Pfam" id="PF03595">
    <property type="entry name" value="SLAC1"/>
    <property type="match status" value="1"/>
</dbReference>
<feature type="transmembrane region" description="Helical" evidence="8">
    <location>
        <begin position="217"/>
        <end position="236"/>
    </location>
</feature>
<organism evidence="9 10">
    <name type="scientific">Desulfosporosinus metallidurans</name>
    <dbReference type="NCBI Taxonomy" id="1888891"/>
    <lineage>
        <taxon>Bacteria</taxon>
        <taxon>Bacillati</taxon>
        <taxon>Bacillota</taxon>
        <taxon>Clostridia</taxon>
        <taxon>Eubacteriales</taxon>
        <taxon>Desulfitobacteriaceae</taxon>
        <taxon>Desulfosporosinus</taxon>
    </lineage>
</organism>
<dbReference type="InterPro" id="IPR051629">
    <property type="entry name" value="Sulfite_efflux_TDT"/>
</dbReference>
<dbReference type="EMBL" id="MLBF01000070">
    <property type="protein sequence ID" value="OLN26750.1"/>
    <property type="molecule type" value="Genomic_DNA"/>
</dbReference>
<feature type="transmembrane region" description="Helical" evidence="8">
    <location>
        <begin position="179"/>
        <end position="205"/>
    </location>
</feature>
<keyword evidence="7 8" id="KW-0472">Membrane</keyword>
<reference evidence="9 10" key="1">
    <citation type="submission" date="2016-09" db="EMBL/GenBank/DDBJ databases">
        <title>Complete genome of Desulfosporosinus sp. OL.</title>
        <authorList>
            <person name="Mardanov A."/>
            <person name="Beletsky A."/>
            <person name="Panova A."/>
            <person name="Karnachuk O."/>
            <person name="Ravin N."/>
        </authorList>
    </citation>
    <scope>NUCLEOTIDE SEQUENCE [LARGE SCALE GENOMIC DNA]</scope>
    <source>
        <strain evidence="9 10">OL</strain>
    </source>
</reference>
<keyword evidence="6 8" id="KW-1133">Transmembrane helix</keyword>
<dbReference type="PANTHER" id="PTHR31686:SF1">
    <property type="entry name" value="SULFITE EFFLUX PUMP SSU1"/>
    <property type="match status" value="1"/>
</dbReference>
<feature type="transmembrane region" description="Helical" evidence="8">
    <location>
        <begin position="314"/>
        <end position="337"/>
    </location>
</feature>
<evidence type="ECO:0000256" key="3">
    <source>
        <dbReference type="ARBA" id="ARBA00022448"/>
    </source>
</evidence>
<feature type="transmembrane region" description="Helical" evidence="8">
    <location>
        <begin position="12"/>
        <end position="32"/>
    </location>
</feature>
<gene>
    <name evidence="9" type="ORF">DSOL_4844</name>
</gene>
<evidence type="ECO:0000256" key="8">
    <source>
        <dbReference type="SAM" id="Phobius"/>
    </source>
</evidence>
<dbReference type="OrthoDB" id="958273at2"/>
<feature type="transmembrane region" description="Helical" evidence="8">
    <location>
        <begin position="38"/>
        <end position="58"/>
    </location>
</feature>
<name>A0A1Q8QHC7_9FIRM</name>
<dbReference type="GO" id="GO:0005886">
    <property type="term" value="C:plasma membrane"/>
    <property type="evidence" value="ECO:0007669"/>
    <property type="project" value="UniProtKB-SubCell"/>
</dbReference>
<accession>A0A1Q8QHC7</accession>
<evidence type="ECO:0000256" key="2">
    <source>
        <dbReference type="ARBA" id="ARBA00008566"/>
    </source>
</evidence>
<evidence type="ECO:0000256" key="5">
    <source>
        <dbReference type="ARBA" id="ARBA00022692"/>
    </source>
</evidence>
<proteinExistence type="inferred from homology"/>
<dbReference type="PANTHER" id="PTHR31686">
    <property type="match status" value="1"/>
</dbReference>
<evidence type="ECO:0000256" key="1">
    <source>
        <dbReference type="ARBA" id="ARBA00004651"/>
    </source>
</evidence>
<dbReference type="RefSeq" id="WP_139314584.1">
    <property type="nucleotide sequence ID" value="NZ_MLBF01000070.1"/>
</dbReference>
<feature type="transmembrane region" description="Helical" evidence="8">
    <location>
        <begin position="115"/>
        <end position="136"/>
    </location>
</feature>
<dbReference type="GO" id="GO:0000319">
    <property type="term" value="F:sulfite transmembrane transporter activity"/>
    <property type="evidence" value="ECO:0007669"/>
    <property type="project" value="TreeGrafter"/>
</dbReference>
<dbReference type="InterPro" id="IPR004695">
    <property type="entry name" value="SLAC1/Mae1/Ssu1/TehA"/>
</dbReference>
<feature type="transmembrane region" description="Helical" evidence="8">
    <location>
        <begin position="248"/>
        <end position="268"/>
    </location>
</feature>
<evidence type="ECO:0000256" key="7">
    <source>
        <dbReference type="ARBA" id="ARBA00023136"/>
    </source>
</evidence>